<evidence type="ECO:0000259" key="9">
    <source>
        <dbReference type="PROSITE" id="PS51471"/>
    </source>
</evidence>
<evidence type="ECO:0000313" key="11">
    <source>
        <dbReference type="Proteomes" id="UP001430954"/>
    </source>
</evidence>
<dbReference type="InterPro" id="IPR005123">
    <property type="entry name" value="Oxoglu/Fe-dep_dioxygenase_dom"/>
</dbReference>
<keyword evidence="2" id="KW-0479">Metal-binding</keyword>
<dbReference type="PANTHER" id="PTHR10869">
    <property type="entry name" value="PROLYL 4-HYDROXYLASE ALPHA SUBUNIT"/>
    <property type="match status" value="1"/>
</dbReference>
<dbReference type="SMART" id="SM00671">
    <property type="entry name" value="SEL1"/>
    <property type="match status" value="3"/>
</dbReference>
<protein>
    <submittedName>
        <fullName evidence="10">2OG-Fe(II) oxygenase</fullName>
    </submittedName>
</protein>
<evidence type="ECO:0000256" key="7">
    <source>
        <dbReference type="ARBA" id="ARBA00023004"/>
    </source>
</evidence>
<keyword evidence="4" id="KW-0847">Vitamin C</keyword>
<keyword evidence="5" id="KW-0223">Dioxygenase</keyword>
<proteinExistence type="predicted"/>
<dbReference type="RefSeq" id="WP_223675031.1">
    <property type="nucleotide sequence ID" value="NZ_JAINZW010000002.1"/>
</dbReference>
<evidence type="ECO:0000256" key="2">
    <source>
        <dbReference type="ARBA" id="ARBA00022723"/>
    </source>
</evidence>
<evidence type="ECO:0000313" key="10">
    <source>
        <dbReference type="EMBL" id="MBZ4038829.1"/>
    </source>
</evidence>
<evidence type="ECO:0000256" key="1">
    <source>
        <dbReference type="ARBA" id="ARBA00001961"/>
    </source>
</evidence>
<keyword evidence="6" id="KW-0560">Oxidoreductase</keyword>
<evidence type="ECO:0000256" key="6">
    <source>
        <dbReference type="ARBA" id="ARBA00023002"/>
    </source>
</evidence>
<evidence type="ECO:0000256" key="4">
    <source>
        <dbReference type="ARBA" id="ARBA00022896"/>
    </source>
</evidence>
<dbReference type="EMBL" id="JAINZW010000002">
    <property type="protein sequence ID" value="MBZ4038829.1"/>
    <property type="molecule type" value="Genomic_DNA"/>
</dbReference>
<gene>
    <name evidence="10" type="ORF">K6753_04725</name>
</gene>
<dbReference type="InterPro" id="IPR045054">
    <property type="entry name" value="P4HA-like"/>
</dbReference>
<keyword evidence="7" id="KW-0408">Iron</keyword>
<comment type="caution">
    <text evidence="10">The sequence shown here is derived from an EMBL/GenBank/DDBJ whole genome shotgun (WGS) entry which is preliminary data.</text>
</comment>
<name>A0ABS7T4M5_9GAMM</name>
<evidence type="ECO:0000256" key="8">
    <source>
        <dbReference type="ARBA" id="ARBA00023180"/>
    </source>
</evidence>
<dbReference type="PROSITE" id="PS51471">
    <property type="entry name" value="FE2OG_OXY"/>
    <property type="match status" value="1"/>
</dbReference>
<feature type="domain" description="Fe2OG dioxygenase" evidence="9">
    <location>
        <begin position="320"/>
        <end position="427"/>
    </location>
</feature>
<dbReference type="InterPro" id="IPR006597">
    <property type="entry name" value="Sel1-like"/>
</dbReference>
<comment type="cofactor">
    <cofactor evidence="1">
        <name>L-ascorbate</name>
        <dbReference type="ChEBI" id="CHEBI:38290"/>
    </cofactor>
</comment>
<dbReference type="PANTHER" id="PTHR10869:SF246">
    <property type="entry name" value="TRANSMEMBRANE PROLYL 4-HYDROXYLASE"/>
    <property type="match status" value="1"/>
</dbReference>
<evidence type="ECO:0000256" key="3">
    <source>
        <dbReference type="ARBA" id="ARBA00022824"/>
    </source>
</evidence>
<dbReference type="InterPro" id="IPR044862">
    <property type="entry name" value="Pro_4_hyd_alph_FE2OG_OXY"/>
</dbReference>
<evidence type="ECO:0000256" key="5">
    <source>
        <dbReference type="ARBA" id="ARBA00022964"/>
    </source>
</evidence>
<sequence>MTRGAANDDDTELGELRSDAASGVPDALFRYATALVARGRVEEAAHHYHLAGAAGHANAQVEYARMLLHGVGTDADPSMAVEWLLRAEGLGSPIAGYHLALIGLGNLQLPRDGRINERMLTAVQHDYPPALRAAAIHFGRKRNEEDQATCIRLLERGAGRGDPIAALLLAERLHRGEGCQAQHNAANELWLQLAKHGVPRLPEITAPLPPPSPPRASGEVPPGTLAFEEALQPAPWTMHSQQPRVMQVDHLLSADECRLMVATAMPYLRASRVVDPVTGRSDARQLRTSSDAPIDPVLEDLALRVVQLRIARAARSELAQAEHLIVLRYQPGQEYRPHRDYLPDRVVQADRPSAGNRKRTICVYLNAVAQGGETEFPVPGVRIAPAPGRAVVFDNYTPDGLPDPDSLHAGCPVQAGEKWLATLWLREHAYRSF</sequence>
<dbReference type="SUPFAM" id="SSF81901">
    <property type="entry name" value="HCP-like"/>
    <property type="match status" value="1"/>
</dbReference>
<dbReference type="InterPro" id="IPR011990">
    <property type="entry name" value="TPR-like_helical_dom_sf"/>
</dbReference>
<organism evidence="10 11">
    <name type="scientific">Novilysobacter selenitireducens</name>
    <dbReference type="NCBI Taxonomy" id="2872639"/>
    <lineage>
        <taxon>Bacteria</taxon>
        <taxon>Pseudomonadati</taxon>
        <taxon>Pseudomonadota</taxon>
        <taxon>Gammaproteobacteria</taxon>
        <taxon>Lysobacterales</taxon>
        <taxon>Lysobacteraceae</taxon>
        <taxon>Novilysobacter</taxon>
    </lineage>
</organism>
<dbReference type="Pfam" id="PF13640">
    <property type="entry name" value="2OG-FeII_Oxy_3"/>
    <property type="match status" value="1"/>
</dbReference>
<accession>A0ABS7T4M5</accession>
<dbReference type="SMART" id="SM00702">
    <property type="entry name" value="P4Hc"/>
    <property type="match status" value="1"/>
</dbReference>
<reference evidence="10 11" key="1">
    <citation type="submission" date="2021-09" db="EMBL/GenBank/DDBJ databases">
        <title>Lysobacter sp. 13A isolated from the river sediment.</title>
        <authorList>
            <person name="Liu H."/>
            <person name="Li S."/>
            <person name="Mao S."/>
        </authorList>
    </citation>
    <scope>NUCLEOTIDE SEQUENCE [LARGE SCALE GENOMIC DNA]</scope>
    <source>
        <strain evidence="10 11">13A</strain>
    </source>
</reference>
<keyword evidence="11" id="KW-1185">Reference proteome</keyword>
<dbReference type="InterPro" id="IPR006620">
    <property type="entry name" value="Pro_4_hyd_alph"/>
</dbReference>
<keyword evidence="8" id="KW-0325">Glycoprotein</keyword>
<dbReference type="Proteomes" id="UP001430954">
    <property type="component" value="Unassembled WGS sequence"/>
</dbReference>
<keyword evidence="3" id="KW-0256">Endoplasmic reticulum</keyword>
<dbReference type="Gene3D" id="1.25.40.10">
    <property type="entry name" value="Tetratricopeptide repeat domain"/>
    <property type="match status" value="2"/>
</dbReference>
<dbReference type="Gene3D" id="2.60.120.620">
    <property type="entry name" value="q2cbj1_9rhob like domain"/>
    <property type="match status" value="1"/>
</dbReference>